<dbReference type="EMBL" id="JAUZQC010000009">
    <property type="protein sequence ID" value="KAK5865692.1"/>
    <property type="molecule type" value="Genomic_DNA"/>
</dbReference>
<feature type="compositionally biased region" description="Polar residues" evidence="1">
    <location>
        <begin position="1"/>
        <end position="13"/>
    </location>
</feature>
<reference evidence="2 3" key="1">
    <citation type="journal article" date="2023" name="Genes (Basel)">
        <title>Chromosome-Level Genome Assembly and Circadian Gene Repertoire of the Patagonia Blennie Eleginops maclovinus-The Closest Ancestral Proxy of Antarctic Cryonotothenioids.</title>
        <authorList>
            <person name="Cheng C.C."/>
            <person name="Rivera-Colon A.G."/>
            <person name="Minhas B.F."/>
            <person name="Wilson L."/>
            <person name="Rayamajhi N."/>
            <person name="Vargas-Chacoff L."/>
            <person name="Catchen J.M."/>
        </authorList>
    </citation>
    <scope>NUCLEOTIDE SEQUENCE [LARGE SCALE GENOMIC DNA]</scope>
    <source>
        <strain evidence="2">JMC-PN-2008</strain>
    </source>
</reference>
<sequence length="98" mass="10839">MANWSQVRGQTKIGSKDLMTNKHESEDTRPGGSPGSPFWSQAQKEDSSASVWWPGLPRSPAGHSLKKQRGQHLRFPVPRAHHLRETAMGSGALPEGWQ</sequence>
<organism evidence="2 3">
    <name type="scientific">Eleginops maclovinus</name>
    <name type="common">Patagonian blennie</name>
    <name type="synonym">Eleginus maclovinus</name>
    <dbReference type="NCBI Taxonomy" id="56733"/>
    <lineage>
        <taxon>Eukaryota</taxon>
        <taxon>Metazoa</taxon>
        <taxon>Chordata</taxon>
        <taxon>Craniata</taxon>
        <taxon>Vertebrata</taxon>
        <taxon>Euteleostomi</taxon>
        <taxon>Actinopterygii</taxon>
        <taxon>Neopterygii</taxon>
        <taxon>Teleostei</taxon>
        <taxon>Neoteleostei</taxon>
        <taxon>Acanthomorphata</taxon>
        <taxon>Eupercaria</taxon>
        <taxon>Perciformes</taxon>
        <taxon>Notothenioidei</taxon>
        <taxon>Eleginopidae</taxon>
        <taxon>Eleginops</taxon>
    </lineage>
</organism>
<gene>
    <name evidence="2" type="ORF">PBY51_019941</name>
</gene>
<evidence type="ECO:0000313" key="2">
    <source>
        <dbReference type="EMBL" id="KAK5865692.1"/>
    </source>
</evidence>
<keyword evidence="3" id="KW-1185">Reference proteome</keyword>
<proteinExistence type="predicted"/>
<dbReference type="AlphaFoldDB" id="A0AAN8ASK8"/>
<reference evidence="2 3" key="2">
    <citation type="journal article" date="2023" name="Mol. Biol. Evol.">
        <title>Genomics of Secondarily Temperate Adaptation in the Only Non-Antarctic Icefish.</title>
        <authorList>
            <person name="Rivera-Colon A.G."/>
            <person name="Rayamajhi N."/>
            <person name="Minhas B.F."/>
            <person name="Madrigal G."/>
            <person name="Bilyk K.T."/>
            <person name="Yoon V."/>
            <person name="Hune M."/>
            <person name="Gregory S."/>
            <person name="Cheng C.H.C."/>
            <person name="Catchen J.M."/>
        </authorList>
    </citation>
    <scope>NUCLEOTIDE SEQUENCE [LARGE SCALE GENOMIC DNA]</scope>
    <source>
        <strain evidence="2">JMC-PN-2008</strain>
    </source>
</reference>
<evidence type="ECO:0000313" key="3">
    <source>
        <dbReference type="Proteomes" id="UP001346869"/>
    </source>
</evidence>
<protein>
    <submittedName>
        <fullName evidence="2">Uncharacterized protein</fullName>
    </submittedName>
</protein>
<dbReference type="Proteomes" id="UP001346869">
    <property type="component" value="Unassembled WGS sequence"/>
</dbReference>
<feature type="region of interest" description="Disordered" evidence="1">
    <location>
        <begin position="1"/>
        <end position="98"/>
    </location>
</feature>
<evidence type="ECO:0000256" key="1">
    <source>
        <dbReference type="SAM" id="MobiDB-lite"/>
    </source>
</evidence>
<accession>A0AAN8ASK8</accession>
<comment type="caution">
    <text evidence="2">The sequence shown here is derived from an EMBL/GenBank/DDBJ whole genome shotgun (WGS) entry which is preliminary data.</text>
</comment>
<feature type="compositionally biased region" description="Basic and acidic residues" evidence="1">
    <location>
        <begin position="19"/>
        <end position="29"/>
    </location>
</feature>
<name>A0AAN8ASK8_ELEMC</name>